<dbReference type="InterPro" id="IPR024530">
    <property type="entry name" value="QSregVF_b"/>
</dbReference>
<reference evidence="1 2" key="1">
    <citation type="submission" date="2023-08" db="EMBL/GenBank/DDBJ databases">
        <title>Pleionea litopenaei sp. nov., isolated from stomach of juvenile Litopenaeus vannamei.</title>
        <authorList>
            <person name="Rho A.M."/>
            <person name="Hwang C.Y."/>
        </authorList>
    </citation>
    <scope>NUCLEOTIDE SEQUENCE [LARGE SCALE GENOMIC DNA]</scope>
    <source>
        <strain evidence="1 2">HL-JVS1</strain>
    </source>
</reference>
<evidence type="ECO:0000313" key="1">
    <source>
        <dbReference type="EMBL" id="WMS85967.1"/>
    </source>
</evidence>
<protein>
    <submittedName>
        <fullName evidence="1">DUF3820 family protein</fullName>
    </submittedName>
</protein>
<dbReference type="Pfam" id="PF12843">
    <property type="entry name" value="QSregVF_b"/>
    <property type="match status" value="1"/>
</dbReference>
<proteinExistence type="predicted"/>
<dbReference type="AlphaFoldDB" id="A0AA51RR17"/>
<dbReference type="EMBL" id="CP133548">
    <property type="protein sequence ID" value="WMS85967.1"/>
    <property type="molecule type" value="Genomic_DNA"/>
</dbReference>
<sequence>MEPSQELISAINQTMPFGKYAGRALLELPEPYLVWFKQKGFPNSKLGRQLELMYEIKLNGLESMLLPLLKSEQHHFKDEK</sequence>
<accession>A0AA51RR17</accession>
<evidence type="ECO:0000313" key="2">
    <source>
        <dbReference type="Proteomes" id="UP001239782"/>
    </source>
</evidence>
<name>A0AA51RR17_9GAMM</name>
<gene>
    <name evidence="1" type="ORF">Q9312_12140</name>
</gene>
<organism evidence="1 2">
    <name type="scientific">Pleionea litopenaei</name>
    <dbReference type="NCBI Taxonomy" id="3070815"/>
    <lineage>
        <taxon>Bacteria</taxon>
        <taxon>Pseudomonadati</taxon>
        <taxon>Pseudomonadota</taxon>
        <taxon>Gammaproteobacteria</taxon>
        <taxon>Oceanospirillales</taxon>
        <taxon>Pleioneaceae</taxon>
        <taxon>Pleionea</taxon>
    </lineage>
</organism>
<dbReference type="KEGG" id="plei:Q9312_12140"/>
<dbReference type="RefSeq" id="WP_309201119.1">
    <property type="nucleotide sequence ID" value="NZ_CP133548.1"/>
</dbReference>
<keyword evidence="2" id="KW-1185">Reference proteome</keyword>
<dbReference type="Proteomes" id="UP001239782">
    <property type="component" value="Chromosome"/>
</dbReference>